<evidence type="ECO:0000313" key="2">
    <source>
        <dbReference type="EMBL" id="GAA4907189.1"/>
    </source>
</evidence>
<reference evidence="3" key="1">
    <citation type="journal article" date="2019" name="Int. J. Syst. Evol. Microbiol.">
        <title>The Global Catalogue of Microorganisms (GCM) 10K type strain sequencing project: providing services to taxonomists for standard genome sequencing and annotation.</title>
        <authorList>
            <consortium name="The Broad Institute Genomics Platform"/>
            <consortium name="The Broad Institute Genome Sequencing Center for Infectious Disease"/>
            <person name="Wu L."/>
            <person name="Ma J."/>
        </authorList>
    </citation>
    <scope>NUCLEOTIDE SEQUENCE [LARGE SCALE GENOMIC DNA]</scope>
    <source>
        <strain evidence="3">JCM 18283</strain>
    </source>
</reference>
<comment type="caution">
    <text evidence="2">The sequence shown here is derived from an EMBL/GenBank/DDBJ whole genome shotgun (WGS) entry which is preliminary data.</text>
</comment>
<keyword evidence="1" id="KW-1133">Transmembrane helix</keyword>
<accession>A0ABP9FVC5</accession>
<keyword evidence="1" id="KW-0812">Transmembrane</keyword>
<dbReference type="EMBL" id="BAABJI010000001">
    <property type="protein sequence ID" value="GAA4907189.1"/>
    <property type="molecule type" value="Genomic_DNA"/>
</dbReference>
<organism evidence="2 3">
    <name type="scientific">Mucilaginibacter defluvii</name>
    <dbReference type="NCBI Taxonomy" id="1196019"/>
    <lineage>
        <taxon>Bacteria</taxon>
        <taxon>Pseudomonadati</taxon>
        <taxon>Bacteroidota</taxon>
        <taxon>Sphingobacteriia</taxon>
        <taxon>Sphingobacteriales</taxon>
        <taxon>Sphingobacteriaceae</taxon>
        <taxon>Mucilaginibacter</taxon>
    </lineage>
</organism>
<keyword evidence="1" id="KW-0472">Membrane</keyword>
<feature type="transmembrane region" description="Helical" evidence="1">
    <location>
        <begin position="105"/>
        <end position="128"/>
    </location>
</feature>
<protein>
    <submittedName>
        <fullName evidence="2">Uncharacterized protein</fullName>
    </submittedName>
</protein>
<dbReference type="RefSeq" id="WP_345329571.1">
    <property type="nucleotide sequence ID" value="NZ_BAABJI010000001.1"/>
</dbReference>
<dbReference type="Proteomes" id="UP001501436">
    <property type="component" value="Unassembled WGS sequence"/>
</dbReference>
<feature type="transmembrane region" description="Helical" evidence="1">
    <location>
        <begin position="72"/>
        <end position="93"/>
    </location>
</feature>
<sequence>MNLINILRWVFGIPLSYIITGLFFYILSQILRFRIDQLEESTYLSFFVIICVLIGFIPVIAATYVVPSPKKYGAVAVIVIGEVVLGNRLLNIFIANVSSAYSDPLILSVTGGLTAGFVLGFLVSYKLFKHRGWNKANLVEELEEY</sequence>
<proteinExistence type="predicted"/>
<keyword evidence="3" id="KW-1185">Reference proteome</keyword>
<feature type="transmembrane region" description="Helical" evidence="1">
    <location>
        <begin position="6"/>
        <end position="31"/>
    </location>
</feature>
<gene>
    <name evidence="2" type="ORF">GCM10023313_07500</name>
</gene>
<name>A0ABP9FVC5_9SPHI</name>
<evidence type="ECO:0000313" key="3">
    <source>
        <dbReference type="Proteomes" id="UP001501436"/>
    </source>
</evidence>
<evidence type="ECO:0000256" key="1">
    <source>
        <dbReference type="SAM" id="Phobius"/>
    </source>
</evidence>
<feature type="transmembrane region" description="Helical" evidence="1">
    <location>
        <begin position="43"/>
        <end position="66"/>
    </location>
</feature>